<evidence type="ECO:0000313" key="2">
    <source>
        <dbReference type="EMBL" id="SEV84537.1"/>
    </source>
</evidence>
<dbReference type="GeneID" id="99984924"/>
<sequence length="141" mass="15753">MKSKNILFLISVIVQITIIVALATAPAWFSQPVVGNAGMPWGNLLTWVLLTLFPSNFLLVRRSSQTGTVPQKFNYGCAYLGFAQGLLWGIVTYMLAGNWAGNFVNDPESAEIWELYTYVTALLPFIGYFGMRLLMIFFKKG</sequence>
<feature type="transmembrane region" description="Helical" evidence="1">
    <location>
        <begin position="73"/>
        <end position="95"/>
    </location>
</feature>
<evidence type="ECO:0000313" key="3">
    <source>
        <dbReference type="Proteomes" id="UP000199437"/>
    </source>
</evidence>
<reference evidence="3" key="1">
    <citation type="submission" date="2016-10" db="EMBL/GenBank/DDBJ databases">
        <authorList>
            <person name="Varghese N."/>
            <person name="Submissions S."/>
        </authorList>
    </citation>
    <scope>NUCLEOTIDE SEQUENCE [LARGE SCALE GENOMIC DNA]</scope>
    <source>
        <strain evidence="3">CGMCC 1.12402</strain>
    </source>
</reference>
<keyword evidence="1" id="KW-0812">Transmembrane</keyword>
<evidence type="ECO:0000256" key="1">
    <source>
        <dbReference type="SAM" id="Phobius"/>
    </source>
</evidence>
<keyword evidence="3" id="KW-1185">Reference proteome</keyword>
<protein>
    <submittedName>
        <fullName evidence="2">Uncharacterized protein</fullName>
    </submittedName>
</protein>
<dbReference type="EMBL" id="FOIR01000001">
    <property type="protein sequence ID" value="SEV84537.1"/>
    <property type="molecule type" value="Genomic_DNA"/>
</dbReference>
<keyword evidence="1" id="KW-0472">Membrane</keyword>
<dbReference type="Proteomes" id="UP000199437">
    <property type="component" value="Unassembled WGS sequence"/>
</dbReference>
<feature type="transmembrane region" description="Helical" evidence="1">
    <location>
        <begin position="115"/>
        <end position="138"/>
    </location>
</feature>
<accession>A0A1I0M7V4</accession>
<dbReference type="OrthoDB" id="982344at2"/>
<dbReference type="AlphaFoldDB" id="A0A1I0M7V4"/>
<organism evidence="2 3">
    <name type="scientific">Roseivirga pacifica</name>
    <dbReference type="NCBI Taxonomy" id="1267423"/>
    <lineage>
        <taxon>Bacteria</taxon>
        <taxon>Pseudomonadati</taxon>
        <taxon>Bacteroidota</taxon>
        <taxon>Cytophagia</taxon>
        <taxon>Cytophagales</taxon>
        <taxon>Roseivirgaceae</taxon>
        <taxon>Roseivirga</taxon>
    </lineage>
</organism>
<feature type="transmembrane region" description="Helical" evidence="1">
    <location>
        <begin position="41"/>
        <end position="61"/>
    </location>
</feature>
<name>A0A1I0M7V4_9BACT</name>
<feature type="transmembrane region" description="Helical" evidence="1">
    <location>
        <begin position="7"/>
        <end position="29"/>
    </location>
</feature>
<gene>
    <name evidence="2" type="ORF">SAMN05216290_0160</name>
</gene>
<dbReference type="RefSeq" id="WP_090256489.1">
    <property type="nucleotide sequence ID" value="NZ_FOIR01000001.1"/>
</dbReference>
<proteinExistence type="predicted"/>
<keyword evidence="1" id="KW-1133">Transmembrane helix</keyword>